<accession>I3S726</accession>
<reference evidence="2" key="1">
    <citation type="submission" date="2012-05" db="EMBL/GenBank/DDBJ databases">
        <authorList>
            <person name="Krishnakumar V."/>
            <person name="Cheung F."/>
            <person name="Xiao Y."/>
            <person name="Chan A."/>
            <person name="Moskal W.A."/>
            <person name="Town C.D."/>
        </authorList>
    </citation>
    <scope>NUCLEOTIDE SEQUENCE</scope>
</reference>
<evidence type="ECO:0000313" key="2">
    <source>
        <dbReference type="EMBL" id="AFK36068.1"/>
    </source>
</evidence>
<protein>
    <submittedName>
        <fullName evidence="2">Uncharacterized protein</fullName>
    </submittedName>
</protein>
<dbReference type="PANTHER" id="PTHR36058:SF1">
    <property type="entry name" value="NUCLEOPHOSMIN"/>
    <property type="match status" value="1"/>
</dbReference>
<evidence type="ECO:0000256" key="1">
    <source>
        <dbReference type="SAM" id="MobiDB-lite"/>
    </source>
</evidence>
<dbReference type="AlphaFoldDB" id="I3S726"/>
<dbReference type="PANTHER" id="PTHR36058">
    <property type="entry name" value="NUCLEOPHOSMIN"/>
    <property type="match status" value="1"/>
</dbReference>
<feature type="region of interest" description="Disordered" evidence="1">
    <location>
        <begin position="1"/>
        <end position="35"/>
    </location>
</feature>
<sequence>MPGAPGMKMYSRDDLMNMKNFGGDEDEDEDDDDQASFPSKLVLSLSFIVIEMCFVRVNIDCN</sequence>
<feature type="compositionally biased region" description="Acidic residues" evidence="1">
    <location>
        <begin position="23"/>
        <end position="34"/>
    </location>
</feature>
<name>I3S726_LOTJA</name>
<dbReference type="EMBL" id="BT136273">
    <property type="protein sequence ID" value="AFK36068.1"/>
    <property type="molecule type" value="mRNA"/>
</dbReference>
<organism evidence="2">
    <name type="scientific">Lotus japonicus</name>
    <name type="common">Lotus corniculatus var. japonicus</name>
    <dbReference type="NCBI Taxonomy" id="34305"/>
    <lineage>
        <taxon>Eukaryota</taxon>
        <taxon>Viridiplantae</taxon>
        <taxon>Streptophyta</taxon>
        <taxon>Embryophyta</taxon>
        <taxon>Tracheophyta</taxon>
        <taxon>Spermatophyta</taxon>
        <taxon>Magnoliopsida</taxon>
        <taxon>eudicotyledons</taxon>
        <taxon>Gunneridae</taxon>
        <taxon>Pentapetalae</taxon>
        <taxon>rosids</taxon>
        <taxon>fabids</taxon>
        <taxon>Fabales</taxon>
        <taxon>Fabaceae</taxon>
        <taxon>Papilionoideae</taxon>
        <taxon>50 kb inversion clade</taxon>
        <taxon>NPAAA clade</taxon>
        <taxon>Hologalegina</taxon>
        <taxon>robinioid clade</taxon>
        <taxon>Loteae</taxon>
        <taxon>Lotus</taxon>
    </lineage>
</organism>
<proteinExistence type="evidence at transcript level"/>